<dbReference type="InterPro" id="IPR005123">
    <property type="entry name" value="Oxoglu/Fe-dep_dioxygenase_dom"/>
</dbReference>
<evidence type="ECO:0000256" key="3">
    <source>
        <dbReference type="ARBA" id="ARBA00023002"/>
    </source>
</evidence>
<organism evidence="7 8">
    <name type="scientific">Marasmius oreades</name>
    <name type="common">fairy-ring Marasmius</name>
    <dbReference type="NCBI Taxonomy" id="181124"/>
    <lineage>
        <taxon>Eukaryota</taxon>
        <taxon>Fungi</taxon>
        <taxon>Dikarya</taxon>
        <taxon>Basidiomycota</taxon>
        <taxon>Agaricomycotina</taxon>
        <taxon>Agaricomycetes</taxon>
        <taxon>Agaricomycetidae</taxon>
        <taxon>Agaricales</taxon>
        <taxon>Marasmiineae</taxon>
        <taxon>Marasmiaceae</taxon>
        <taxon>Marasmius</taxon>
    </lineage>
</organism>
<dbReference type="GO" id="GO:0016491">
    <property type="term" value="F:oxidoreductase activity"/>
    <property type="evidence" value="ECO:0007669"/>
    <property type="project" value="UniProtKB-KW"/>
</dbReference>
<dbReference type="PROSITE" id="PS51471">
    <property type="entry name" value="FE2OG_OXY"/>
    <property type="match status" value="1"/>
</dbReference>
<evidence type="ECO:0000256" key="1">
    <source>
        <dbReference type="ARBA" id="ARBA00008056"/>
    </source>
</evidence>
<dbReference type="OrthoDB" id="288590at2759"/>
<dbReference type="InterPro" id="IPR026992">
    <property type="entry name" value="DIOX_N"/>
</dbReference>
<gene>
    <name evidence="7" type="ORF">E1B28_005464</name>
</gene>
<dbReference type="PANTHER" id="PTHR10209:SF804">
    <property type="entry name" value="FE2OG DIOXYGENASE DOMAIN-CONTAINING PROTEIN"/>
    <property type="match status" value="1"/>
</dbReference>
<dbReference type="PANTHER" id="PTHR10209">
    <property type="entry name" value="OXIDOREDUCTASE, 2OG-FE II OXYGENASE FAMILY PROTEIN"/>
    <property type="match status" value="1"/>
</dbReference>
<sequence>MAMAIESIPIIDFADFGDGTSPEAHEIGKSFFKACKDVGFAYLINTGIPQEMVDGMFDWSAKFFALPLSTKQKAPHPPEGWKHVGYSPIGLEQVSQMIFDPTELASIRKGKYPDYKESFDIFGQGPTKRFDNVWLPESDLPGFRSYTMKYWDTCRQFQMERLLPALALGMGLDRGFFNGYHGDGNNQLRLLHYPEGPVEMFESGEKGRMGGHTDFCTCTMLFQDDVGGLEVECPGREGIFVSVPPVRGAAVFNIGDFLMRWSNDILKSTLHRVRAPPRREGDGGKTRERFSIPYVCHFVHSPTRGRKC</sequence>
<dbReference type="EMBL" id="CM032183">
    <property type="protein sequence ID" value="KAG7094640.1"/>
    <property type="molecule type" value="Genomic_DNA"/>
</dbReference>
<keyword evidence="4 5" id="KW-0408">Iron</keyword>
<name>A0A9P7UUU6_9AGAR</name>
<dbReference type="GeneID" id="66074540"/>
<evidence type="ECO:0000256" key="5">
    <source>
        <dbReference type="RuleBase" id="RU003682"/>
    </source>
</evidence>
<dbReference type="Pfam" id="PF03171">
    <property type="entry name" value="2OG-FeII_Oxy"/>
    <property type="match status" value="1"/>
</dbReference>
<dbReference type="Gene3D" id="2.60.120.330">
    <property type="entry name" value="B-lactam Antibiotic, Isopenicillin N Synthase, Chain"/>
    <property type="match status" value="1"/>
</dbReference>
<keyword evidence="8" id="KW-1185">Reference proteome</keyword>
<evidence type="ECO:0000256" key="2">
    <source>
        <dbReference type="ARBA" id="ARBA00022723"/>
    </source>
</evidence>
<dbReference type="KEGG" id="more:E1B28_005464"/>
<protein>
    <recommendedName>
        <fullName evidence="6">Fe2OG dioxygenase domain-containing protein</fullName>
    </recommendedName>
</protein>
<keyword evidence="2 5" id="KW-0479">Metal-binding</keyword>
<dbReference type="AlphaFoldDB" id="A0A9P7UUU6"/>
<dbReference type="InterPro" id="IPR027443">
    <property type="entry name" value="IPNS-like_sf"/>
</dbReference>
<dbReference type="Proteomes" id="UP001049176">
    <property type="component" value="Chromosome 3"/>
</dbReference>
<dbReference type="SUPFAM" id="SSF51197">
    <property type="entry name" value="Clavaminate synthase-like"/>
    <property type="match status" value="1"/>
</dbReference>
<dbReference type="Pfam" id="PF14226">
    <property type="entry name" value="DIOX_N"/>
    <property type="match status" value="1"/>
</dbReference>
<proteinExistence type="inferred from homology"/>
<evidence type="ECO:0000259" key="6">
    <source>
        <dbReference type="PROSITE" id="PS51471"/>
    </source>
</evidence>
<accession>A0A9P7UUU6</accession>
<dbReference type="InterPro" id="IPR044861">
    <property type="entry name" value="IPNS-like_FE2OG_OXY"/>
</dbReference>
<evidence type="ECO:0000313" key="7">
    <source>
        <dbReference type="EMBL" id="KAG7094640.1"/>
    </source>
</evidence>
<evidence type="ECO:0000256" key="4">
    <source>
        <dbReference type="ARBA" id="ARBA00023004"/>
    </source>
</evidence>
<dbReference type="PRINTS" id="PR00682">
    <property type="entry name" value="IPNSYNTHASE"/>
</dbReference>
<feature type="domain" description="Fe2OG dioxygenase" evidence="6">
    <location>
        <begin position="184"/>
        <end position="301"/>
    </location>
</feature>
<evidence type="ECO:0000313" key="8">
    <source>
        <dbReference type="Proteomes" id="UP001049176"/>
    </source>
</evidence>
<reference evidence="7" key="1">
    <citation type="journal article" date="2021" name="Genome Biol. Evol.">
        <title>The assembled and annotated genome of the fairy-ring fungus Marasmius oreades.</title>
        <authorList>
            <person name="Hiltunen M."/>
            <person name="Ament-Velasquez S.L."/>
            <person name="Johannesson H."/>
        </authorList>
    </citation>
    <scope>NUCLEOTIDE SEQUENCE</scope>
    <source>
        <strain evidence="7">03SP1</strain>
    </source>
</reference>
<keyword evidence="3 5" id="KW-0560">Oxidoreductase</keyword>
<comment type="similarity">
    <text evidence="1 5">Belongs to the iron/ascorbate-dependent oxidoreductase family.</text>
</comment>
<comment type="caution">
    <text evidence="7">The sequence shown here is derived from an EMBL/GenBank/DDBJ whole genome shotgun (WGS) entry which is preliminary data.</text>
</comment>
<dbReference type="GO" id="GO:0046872">
    <property type="term" value="F:metal ion binding"/>
    <property type="evidence" value="ECO:0007669"/>
    <property type="project" value="UniProtKB-KW"/>
</dbReference>
<dbReference type="RefSeq" id="XP_043011110.1">
    <property type="nucleotide sequence ID" value="XM_043150026.1"/>
</dbReference>